<evidence type="ECO:0000313" key="1">
    <source>
        <dbReference type="EMBL" id="MVT43835.1"/>
    </source>
</evidence>
<evidence type="ECO:0000313" key="2">
    <source>
        <dbReference type="Proteomes" id="UP000468388"/>
    </source>
</evidence>
<dbReference type="AlphaFoldDB" id="A0A6N8JET2"/>
<keyword evidence="2" id="KW-1185">Reference proteome</keyword>
<dbReference type="OrthoDB" id="976756at2"/>
<reference evidence="1 2" key="1">
    <citation type="submission" date="2019-12" db="EMBL/GenBank/DDBJ databases">
        <title>The draft genomic sequence of strain Chitinophaga oryziterrae JCM 16595.</title>
        <authorList>
            <person name="Zhang X."/>
        </authorList>
    </citation>
    <scope>NUCLEOTIDE SEQUENCE [LARGE SCALE GENOMIC DNA]</scope>
    <source>
        <strain evidence="1 2">JCM 16595</strain>
    </source>
</reference>
<sequence length="114" mass="12865">MKQVQGNPDQLQTLGTDRMIIKKTGFLYIYTSNESGEDVFFDNLVVVHNGGPLLEETHYYPFGLTIAGISSKALKGKSYAENRMRYNGKELQSGEFKDGSLAWRTSYTSRKSEN</sequence>
<accession>A0A6N8JET2</accession>
<comment type="caution">
    <text evidence="1">The sequence shown here is derived from an EMBL/GenBank/DDBJ whole genome shotgun (WGS) entry which is preliminary data.</text>
</comment>
<dbReference type="RefSeq" id="WP_157302650.1">
    <property type="nucleotide sequence ID" value="NZ_BAAAZB010000001.1"/>
</dbReference>
<gene>
    <name evidence="1" type="ORF">GO495_24790</name>
</gene>
<protein>
    <submittedName>
        <fullName evidence="1">Uncharacterized protein</fullName>
    </submittedName>
</protein>
<dbReference type="EMBL" id="WRXO01000009">
    <property type="protein sequence ID" value="MVT43835.1"/>
    <property type="molecule type" value="Genomic_DNA"/>
</dbReference>
<proteinExistence type="predicted"/>
<name>A0A6N8JET2_9BACT</name>
<dbReference type="Proteomes" id="UP000468388">
    <property type="component" value="Unassembled WGS sequence"/>
</dbReference>
<organism evidence="1 2">
    <name type="scientific">Chitinophaga oryziterrae</name>
    <dbReference type="NCBI Taxonomy" id="1031224"/>
    <lineage>
        <taxon>Bacteria</taxon>
        <taxon>Pseudomonadati</taxon>
        <taxon>Bacteroidota</taxon>
        <taxon>Chitinophagia</taxon>
        <taxon>Chitinophagales</taxon>
        <taxon>Chitinophagaceae</taxon>
        <taxon>Chitinophaga</taxon>
    </lineage>
</organism>